<dbReference type="HOGENOM" id="CLU_2455589_0_0_1"/>
<evidence type="ECO:0000313" key="2">
    <source>
        <dbReference type="Proteomes" id="UP000054018"/>
    </source>
</evidence>
<protein>
    <submittedName>
        <fullName evidence="1">Uncharacterized protein</fullName>
    </submittedName>
</protein>
<name>A0A0C9YP55_9AGAM</name>
<dbReference type="Proteomes" id="UP000054018">
    <property type="component" value="Unassembled WGS sequence"/>
</dbReference>
<sequence length="89" mass="10304">MPESFASSPFWCDLSHFTGICNEEEFYLACGTIELRGVEALELMHASCVILCRRKCWNLWSGIIRCRDRYGNENVALPSLHRYLDSEEL</sequence>
<dbReference type="OrthoDB" id="540174at2759"/>
<dbReference type="AlphaFoldDB" id="A0A0C9YP55"/>
<accession>A0A0C9YP55</accession>
<keyword evidence="2" id="KW-1185">Reference proteome</keyword>
<reference evidence="1 2" key="1">
    <citation type="submission" date="2014-04" db="EMBL/GenBank/DDBJ databases">
        <authorList>
            <consortium name="DOE Joint Genome Institute"/>
            <person name="Kuo A."/>
            <person name="Kohler A."/>
            <person name="Costa M.D."/>
            <person name="Nagy L.G."/>
            <person name="Floudas D."/>
            <person name="Copeland A."/>
            <person name="Barry K.W."/>
            <person name="Cichocki N."/>
            <person name="Veneault-Fourrey C."/>
            <person name="LaButti K."/>
            <person name="Lindquist E.A."/>
            <person name="Lipzen A."/>
            <person name="Lundell T."/>
            <person name="Morin E."/>
            <person name="Murat C."/>
            <person name="Sun H."/>
            <person name="Tunlid A."/>
            <person name="Henrissat B."/>
            <person name="Grigoriev I.V."/>
            <person name="Hibbett D.S."/>
            <person name="Martin F."/>
            <person name="Nordberg H.P."/>
            <person name="Cantor M.N."/>
            <person name="Hua S.X."/>
        </authorList>
    </citation>
    <scope>NUCLEOTIDE SEQUENCE [LARGE SCALE GENOMIC DNA]</scope>
    <source>
        <strain evidence="1 2">441</strain>
    </source>
</reference>
<proteinExistence type="predicted"/>
<organism evidence="1 2">
    <name type="scientific">Pisolithus microcarpus 441</name>
    <dbReference type="NCBI Taxonomy" id="765257"/>
    <lineage>
        <taxon>Eukaryota</taxon>
        <taxon>Fungi</taxon>
        <taxon>Dikarya</taxon>
        <taxon>Basidiomycota</taxon>
        <taxon>Agaricomycotina</taxon>
        <taxon>Agaricomycetes</taxon>
        <taxon>Agaricomycetidae</taxon>
        <taxon>Boletales</taxon>
        <taxon>Sclerodermatineae</taxon>
        <taxon>Pisolithaceae</taxon>
        <taxon>Pisolithus</taxon>
    </lineage>
</organism>
<reference evidence="2" key="2">
    <citation type="submission" date="2015-01" db="EMBL/GenBank/DDBJ databases">
        <title>Evolutionary Origins and Diversification of the Mycorrhizal Mutualists.</title>
        <authorList>
            <consortium name="DOE Joint Genome Institute"/>
            <consortium name="Mycorrhizal Genomics Consortium"/>
            <person name="Kohler A."/>
            <person name="Kuo A."/>
            <person name="Nagy L.G."/>
            <person name="Floudas D."/>
            <person name="Copeland A."/>
            <person name="Barry K.W."/>
            <person name="Cichocki N."/>
            <person name="Veneault-Fourrey C."/>
            <person name="LaButti K."/>
            <person name="Lindquist E.A."/>
            <person name="Lipzen A."/>
            <person name="Lundell T."/>
            <person name="Morin E."/>
            <person name="Murat C."/>
            <person name="Riley R."/>
            <person name="Ohm R."/>
            <person name="Sun H."/>
            <person name="Tunlid A."/>
            <person name="Henrissat B."/>
            <person name="Grigoriev I.V."/>
            <person name="Hibbett D.S."/>
            <person name="Martin F."/>
        </authorList>
    </citation>
    <scope>NUCLEOTIDE SEQUENCE [LARGE SCALE GENOMIC DNA]</scope>
    <source>
        <strain evidence="2">441</strain>
    </source>
</reference>
<evidence type="ECO:0000313" key="1">
    <source>
        <dbReference type="EMBL" id="KIK12127.1"/>
    </source>
</evidence>
<gene>
    <name evidence="1" type="ORF">PISMIDRAFT_689799</name>
</gene>
<dbReference type="EMBL" id="KN834115">
    <property type="protein sequence ID" value="KIK12127.1"/>
    <property type="molecule type" value="Genomic_DNA"/>
</dbReference>